<name>A0A1G5S1V0_9FIRM</name>
<dbReference type="InterPro" id="IPR029149">
    <property type="entry name" value="Creatin/AminoP/Spt16_N"/>
</dbReference>
<dbReference type="SUPFAM" id="SSF55920">
    <property type="entry name" value="Creatinase/aminopeptidase"/>
    <property type="match status" value="1"/>
</dbReference>
<sequence length="389" mass="44050">MMFTKEEYQNRFQRIKDELKNYEHDAVIISNEDNIYWLSGFFGFATFRPLFLVVHKDIDEPFFITPKLEYEAALESTWISDISFYIEWKEKGAFLDIISLLKSKIEEKKLSFSKIFVETATMPAYLYNSLKQNFKGIEMDNDLILRKIRMIKSPEEIMIMRKVAQVVIAEVEAATKIARIGVEEWQISMAAQNAGYEKAAELLQNYPLMTPLFAGVQMLQSGSRSHIVHGRATTKKIQENDVIMMCFCEYAQFAGYRMGFTRQLIAGIPTPEFTDVFNIAKQSHDAALTQIKPGVTGAELDIIARKVIVEAGYGEYITHRTGRGVGASYVEGPEVKEGDAIALQPGMIITVEPGIYVPGVGGARIEDTVLITENGYEILTKFPDELKRI</sequence>
<proteinExistence type="predicted"/>
<dbReference type="AlphaFoldDB" id="A0A1G5S1V0"/>
<feature type="domain" description="Creatinase N-terminal" evidence="3">
    <location>
        <begin position="11"/>
        <end position="151"/>
    </location>
</feature>
<keyword evidence="5" id="KW-1185">Reference proteome</keyword>
<accession>A0A1G5S1V0</accession>
<dbReference type="STRING" id="1120920.SAMN03080599_02229"/>
<evidence type="ECO:0000313" key="4">
    <source>
        <dbReference type="EMBL" id="SCZ80372.1"/>
    </source>
</evidence>
<dbReference type="Pfam" id="PF01321">
    <property type="entry name" value="Creatinase_N"/>
    <property type="match status" value="1"/>
</dbReference>
<dbReference type="InterPro" id="IPR050659">
    <property type="entry name" value="Peptidase_M24B"/>
</dbReference>
<feature type="domain" description="Peptidase M24" evidence="2">
    <location>
        <begin position="160"/>
        <end position="373"/>
    </location>
</feature>
<organism evidence="4 5">
    <name type="scientific">Acidaminobacter hydrogenoformans DSM 2784</name>
    <dbReference type="NCBI Taxonomy" id="1120920"/>
    <lineage>
        <taxon>Bacteria</taxon>
        <taxon>Bacillati</taxon>
        <taxon>Bacillota</taxon>
        <taxon>Clostridia</taxon>
        <taxon>Peptostreptococcales</taxon>
        <taxon>Acidaminobacteraceae</taxon>
        <taxon>Acidaminobacter</taxon>
    </lineage>
</organism>
<dbReference type="PANTHER" id="PTHR46112">
    <property type="entry name" value="AMINOPEPTIDASE"/>
    <property type="match status" value="1"/>
</dbReference>
<dbReference type="Proteomes" id="UP000199208">
    <property type="component" value="Unassembled WGS sequence"/>
</dbReference>
<evidence type="ECO:0000259" key="2">
    <source>
        <dbReference type="Pfam" id="PF00557"/>
    </source>
</evidence>
<dbReference type="SUPFAM" id="SSF53092">
    <property type="entry name" value="Creatinase/prolidase N-terminal domain"/>
    <property type="match status" value="1"/>
</dbReference>
<feature type="coiled-coil region" evidence="1">
    <location>
        <begin position="5"/>
        <end position="32"/>
    </location>
</feature>
<evidence type="ECO:0000259" key="3">
    <source>
        <dbReference type="Pfam" id="PF01321"/>
    </source>
</evidence>
<protein>
    <submittedName>
        <fullName evidence="4">Xaa-Pro dipeptidase</fullName>
    </submittedName>
</protein>
<evidence type="ECO:0000313" key="5">
    <source>
        <dbReference type="Proteomes" id="UP000199208"/>
    </source>
</evidence>
<evidence type="ECO:0000256" key="1">
    <source>
        <dbReference type="SAM" id="Coils"/>
    </source>
</evidence>
<dbReference type="OrthoDB" id="9806388at2"/>
<dbReference type="Gene3D" id="3.90.230.10">
    <property type="entry name" value="Creatinase/methionine aminopeptidase superfamily"/>
    <property type="match status" value="1"/>
</dbReference>
<keyword evidence="1" id="KW-0175">Coiled coil</keyword>
<reference evidence="4 5" key="1">
    <citation type="submission" date="2016-10" db="EMBL/GenBank/DDBJ databases">
        <authorList>
            <person name="de Groot N.N."/>
        </authorList>
    </citation>
    <scope>NUCLEOTIDE SEQUENCE [LARGE SCALE GENOMIC DNA]</scope>
    <source>
        <strain evidence="4 5">DSM 2784</strain>
    </source>
</reference>
<dbReference type="Pfam" id="PF00557">
    <property type="entry name" value="Peptidase_M24"/>
    <property type="match status" value="1"/>
</dbReference>
<dbReference type="InterPro" id="IPR000587">
    <property type="entry name" value="Creatinase_N"/>
</dbReference>
<dbReference type="InterPro" id="IPR000994">
    <property type="entry name" value="Pept_M24"/>
</dbReference>
<dbReference type="InterPro" id="IPR036005">
    <property type="entry name" value="Creatinase/aminopeptidase-like"/>
</dbReference>
<dbReference type="RefSeq" id="WP_092591501.1">
    <property type="nucleotide sequence ID" value="NZ_FMWL01000012.1"/>
</dbReference>
<dbReference type="Gene3D" id="3.40.350.10">
    <property type="entry name" value="Creatinase/prolidase N-terminal domain"/>
    <property type="match status" value="1"/>
</dbReference>
<dbReference type="EMBL" id="FMWL01000012">
    <property type="protein sequence ID" value="SCZ80372.1"/>
    <property type="molecule type" value="Genomic_DNA"/>
</dbReference>
<dbReference type="PANTHER" id="PTHR46112:SF2">
    <property type="entry name" value="XAA-PRO AMINOPEPTIDASE P-RELATED"/>
    <property type="match status" value="1"/>
</dbReference>
<gene>
    <name evidence="4" type="ORF">SAMN03080599_02229</name>
</gene>